<sequence length="299" mass="33813">MWFYLALLSALFLGIYDIFKKVSLNKNAVLPVLMISIASAALIFLPVIVLSAFGIIPNNNLLFIPEITASEHLQVFLKAIIVLTSWIFSFFALKHLPITIVAPIRATGPFWTLLGAILIFSEQLNTFQWIGIAITLLFFYLFTTVGKLEGIHIKRNKWFWFIILATLSGAISGLYDKHLLQNINRLAVQSWFSIYQTLIMLPIIMFLWYPKRKRSTPFVFRWTIPLIGICLVSADYIYFKALSNPEALISVISAIRRGGVIIAFSIGAILFKEQNIQRKTIYLLGIILGIGLLIFGSAH</sequence>
<keyword evidence="1" id="KW-0472">Membrane</keyword>
<dbReference type="EMBL" id="JAGTAR010000005">
    <property type="protein sequence ID" value="MBR8534901.1"/>
    <property type="molecule type" value="Genomic_DNA"/>
</dbReference>
<feature type="transmembrane region" description="Helical" evidence="1">
    <location>
        <begin position="29"/>
        <end position="55"/>
    </location>
</feature>
<reference evidence="3" key="2">
    <citation type="submission" date="2021-04" db="EMBL/GenBank/DDBJ databases">
        <authorList>
            <person name="Zhang T."/>
            <person name="Zhang Y."/>
            <person name="Lu D."/>
            <person name="Zuo D."/>
            <person name="Du Z."/>
        </authorList>
    </citation>
    <scope>NUCLEOTIDE SEQUENCE</scope>
    <source>
        <strain evidence="3">JR1</strain>
    </source>
</reference>
<dbReference type="RefSeq" id="WP_212188803.1">
    <property type="nucleotide sequence ID" value="NZ_JAGTAR010000005.1"/>
</dbReference>
<dbReference type="InterPro" id="IPR037185">
    <property type="entry name" value="EmrE-like"/>
</dbReference>
<dbReference type="SUPFAM" id="SSF103481">
    <property type="entry name" value="Multidrug resistance efflux transporter EmrE"/>
    <property type="match status" value="1"/>
</dbReference>
<dbReference type="Pfam" id="PF00892">
    <property type="entry name" value="EamA"/>
    <property type="match status" value="1"/>
</dbReference>
<evidence type="ECO:0000313" key="4">
    <source>
        <dbReference type="Proteomes" id="UP000679220"/>
    </source>
</evidence>
<name>A0A941IUX5_9BACT</name>
<feature type="transmembrane region" description="Helical" evidence="1">
    <location>
        <begin position="6"/>
        <end position="22"/>
    </location>
</feature>
<feature type="transmembrane region" description="Helical" evidence="1">
    <location>
        <begin position="187"/>
        <end position="209"/>
    </location>
</feature>
<reference evidence="3" key="1">
    <citation type="journal article" date="2018" name="Int. J. Syst. Evol. Microbiol.">
        <title>Carboxylicivirga sediminis sp. nov., isolated from coastal sediment.</title>
        <authorList>
            <person name="Wang F.Q."/>
            <person name="Ren L.H."/>
            <person name="Zou R.J."/>
            <person name="Sun Y.Z."/>
            <person name="Liu X.J."/>
            <person name="Jiang F."/>
            <person name="Liu L.J."/>
        </authorList>
    </citation>
    <scope>NUCLEOTIDE SEQUENCE</scope>
    <source>
        <strain evidence="3">JR1</strain>
    </source>
</reference>
<feature type="transmembrane region" description="Helical" evidence="1">
    <location>
        <begin position="280"/>
        <end position="298"/>
    </location>
</feature>
<evidence type="ECO:0000313" key="3">
    <source>
        <dbReference type="EMBL" id="MBR8534901.1"/>
    </source>
</evidence>
<dbReference type="PANTHER" id="PTHR22911:SF137">
    <property type="entry name" value="SOLUTE CARRIER FAMILY 35 MEMBER G2-RELATED"/>
    <property type="match status" value="1"/>
</dbReference>
<dbReference type="PANTHER" id="PTHR22911">
    <property type="entry name" value="ACYL-MALONYL CONDENSING ENZYME-RELATED"/>
    <property type="match status" value="1"/>
</dbReference>
<dbReference type="GO" id="GO:0016020">
    <property type="term" value="C:membrane"/>
    <property type="evidence" value="ECO:0007669"/>
    <property type="project" value="InterPro"/>
</dbReference>
<protein>
    <submittedName>
        <fullName evidence="3">EamA family transporter</fullName>
    </submittedName>
</protein>
<keyword evidence="4" id="KW-1185">Reference proteome</keyword>
<feature type="transmembrane region" description="Helical" evidence="1">
    <location>
        <begin position="218"/>
        <end position="239"/>
    </location>
</feature>
<organism evidence="3 4">
    <name type="scientific">Carboxylicivirga sediminis</name>
    <dbReference type="NCBI Taxonomy" id="2006564"/>
    <lineage>
        <taxon>Bacteria</taxon>
        <taxon>Pseudomonadati</taxon>
        <taxon>Bacteroidota</taxon>
        <taxon>Bacteroidia</taxon>
        <taxon>Marinilabiliales</taxon>
        <taxon>Marinilabiliaceae</taxon>
        <taxon>Carboxylicivirga</taxon>
    </lineage>
</organism>
<feature type="transmembrane region" description="Helical" evidence="1">
    <location>
        <begin position="251"/>
        <end position="271"/>
    </location>
</feature>
<dbReference type="InterPro" id="IPR000620">
    <property type="entry name" value="EamA_dom"/>
</dbReference>
<comment type="caution">
    <text evidence="3">The sequence shown here is derived from an EMBL/GenBank/DDBJ whole genome shotgun (WGS) entry which is preliminary data.</text>
</comment>
<gene>
    <name evidence="3" type="ORF">KDU71_04955</name>
</gene>
<dbReference type="Proteomes" id="UP000679220">
    <property type="component" value="Unassembled WGS sequence"/>
</dbReference>
<feature type="transmembrane region" description="Helical" evidence="1">
    <location>
        <begin position="126"/>
        <end position="146"/>
    </location>
</feature>
<evidence type="ECO:0000256" key="1">
    <source>
        <dbReference type="SAM" id="Phobius"/>
    </source>
</evidence>
<feature type="domain" description="EamA" evidence="2">
    <location>
        <begin position="2"/>
        <end position="143"/>
    </location>
</feature>
<evidence type="ECO:0000259" key="2">
    <source>
        <dbReference type="Pfam" id="PF00892"/>
    </source>
</evidence>
<dbReference type="AlphaFoldDB" id="A0A941IUX5"/>
<keyword evidence="1" id="KW-0812">Transmembrane</keyword>
<feature type="transmembrane region" description="Helical" evidence="1">
    <location>
        <begin position="75"/>
        <end position="93"/>
    </location>
</feature>
<accession>A0A941IUX5</accession>
<feature type="transmembrane region" description="Helical" evidence="1">
    <location>
        <begin position="158"/>
        <end position="175"/>
    </location>
</feature>
<keyword evidence="1" id="KW-1133">Transmembrane helix</keyword>
<proteinExistence type="predicted"/>